<feature type="compositionally biased region" description="Basic and acidic residues" evidence="1">
    <location>
        <begin position="54"/>
        <end position="69"/>
    </location>
</feature>
<accession>G0MG13</accession>
<sequence length="93" mass="10864">MIDVFFFPLLVRVSPQNAHPLDTLFTGGRESMREEELPFQTQCWKNVDDDDDDERGRKKERKREMGRNDDDVELKVILVPPFRGPTDGKRTGE</sequence>
<evidence type="ECO:0000313" key="2">
    <source>
        <dbReference type="EMBL" id="EGT56670.1"/>
    </source>
</evidence>
<protein>
    <submittedName>
        <fullName evidence="2">Uncharacterized protein</fullName>
    </submittedName>
</protein>
<organism evidence="3">
    <name type="scientific">Caenorhabditis brenneri</name>
    <name type="common">Nematode worm</name>
    <dbReference type="NCBI Taxonomy" id="135651"/>
    <lineage>
        <taxon>Eukaryota</taxon>
        <taxon>Metazoa</taxon>
        <taxon>Ecdysozoa</taxon>
        <taxon>Nematoda</taxon>
        <taxon>Chromadorea</taxon>
        <taxon>Rhabditida</taxon>
        <taxon>Rhabditina</taxon>
        <taxon>Rhabditomorpha</taxon>
        <taxon>Rhabditoidea</taxon>
        <taxon>Rhabditidae</taxon>
        <taxon>Peloderinae</taxon>
        <taxon>Caenorhabditis</taxon>
    </lineage>
</organism>
<gene>
    <name evidence="2" type="ORF">CAEBREN_20639</name>
</gene>
<dbReference type="AlphaFoldDB" id="G0MG13"/>
<dbReference type="HOGENOM" id="CLU_2401604_0_0_1"/>
<name>G0MG13_CAEBE</name>
<dbReference type="EMBL" id="GL379793">
    <property type="protein sequence ID" value="EGT56670.1"/>
    <property type="molecule type" value="Genomic_DNA"/>
</dbReference>
<evidence type="ECO:0000256" key="1">
    <source>
        <dbReference type="SAM" id="MobiDB-lite"/>
    </source>
</evidence>
<proteinExistence type="predicted"/>
<dbReference type="Proteomes" id="UP000008068">
    <property type="component" value="Unassembled WGS sequence"/>
</dbReference>
<dbReference type="InParanoid" id="G0MG13"/>
<reference evidence="3" key="1">
    <citation type="submission" date="2011-07" db="EMBL/GenBank/DDBJ databases">
        <authorList>
            <consortium name="Caenorhabditis brenneri Sequencing and Analysis Consortium"/>
            <person name="Wilson R.K."/>
        </authorList>
    </citation>
    <scope>NUCLEOTIDE SEQUENCE [LARGE SCALE GENOMIC DNA]</scope>
    <source>
        <strain evidence="3">PB2801</strain>
    </source>
</reference>
<keyword evidence="3" id="KW-1185">Reference proteome</keyword>
<feature type="region of interest" description="Disordered" evidence="1">
    <location>
        <begin position="36"/>
        <end position="70"/>
    </location>
</feature>
<evidence type="ECO:0000313" key="3">
    <source>
        <dbReference type="Proteomes" id="UP000008068"/>
    </source>
</evidence>